<keyword evidence="2" id="KW-1185">Reference proteome</keyword>
<gene>
    <name evidence="1" type="primary">GCN4</name>
    <name evidence="1" type="ORF">H2198_009681</name>
</gene>
<dbReference type="EMBL" id="JAPDRQ010000287">
    <property type="protein sequence ID" value="KAJ9651029.1"/>
    <property type="molecule type" value="Genomic_DNA"/>
</dbReference>
<sequence>MSVFDNIDFQGGYHDEGASLDFSLDASFGVTESPLQAHPATVSPTELWNDDAILSTSASTAFPNLATPGSEYLDSPDFSSGLNTTPMLEGVLDSELDLTSLSNMPSLFPDAQYDQYDTQLAIAPTNSFDSLSDLNVTASAPAHASPMVRQKSSPGRPPIVHDRKASLSAGIAKASQKLRKDLPDIVIDSEDDKETAKRKKNTAAARKSRQRKHETMSAMSAEISRLREIIKALGADPDLEFTT</sequence>
<evidence type="ECO:0000313" key="1">
    <source>
        <dbReference type="EMBL" id="KAJ9651029.1"/>
    </source>
</evidence>
<reference evidence="1" key="1">
    <citation type="submission" date="2022-10" db="EMBL/GenBank/DDBJ databases">
        <title>Culturing micro-colonial fungi from biological soil crusts in the Mojave desert and describing Neophaeococcomyces mojavensis, and introducing the new genera and species Taxawa tesnikishii.</title>
        <authorList>
            <person name="Kurbessoian T."/>
            <person name="Stajich J.E."/>
        </authorList>
    </citation>
    <scope>NUCLEOTIDE SEQUENCE</scope>
    <source>
        <strain evidence="1">JES_112</strain>
    </source>
</reference>
<evidence type="ECO:0000313" key="2">
    <source>
        <dbReference type="Proteomes" id="UP001172386"/>
    </source>
</evidence>
<name>A0ACC2ZTP3_9EURO</name>
<organism evidence="1 2">
    <name type="scientific">Neophaeococcomyces mojaviensis</name>
    <dbReference type="NCBI Taxonomy" id="3383035"/>
    <lineage>
        <taxon>Eukaryota</taxon>
        <taxon>Fungi</taxon>
        <taxon>Dikarya</taxon>
        <taxon>Ascomycota</taxon>
        <taxon>Pezizomycotina</taxon>
        <taxon>Eurotiomycetes</taxon>
        <taxon>Chaetothyriomycetidae</taxon>
        <taxon>Chaetothyriales</taxon>
        <taxon>Chaetothyriales incertae sedis</taxon>
        <taxon>Neophaeococcomyces</taxon>
    </lineage>
</organism>
<protein>
    <submittedName>
        <fullName evidence="1">General control protein</fullName>
    </submittedName>
</protein>
<accession>A0ACC2ZTP3</accession>
<proteinExistence type="predicted"/>
<comment type="caution">
    <text evidence="1">The sequence shown here is derived from an EMBL/GenBank/DDBJ whole genome shotgun (WGS) entry which is preliminary data.</text>
</comment>
<dbReference type="Proteomes" id="UP001172386">
    <property type="component" value="Unassembled WGS sequence"/>
</dbReference>